<dbReference type="Proteomes" id="UP001597277">
    <property type="component" value="Unassembled WGS sequence"/>
</dbReference>
<evidence type="ECO:0000256" key="2">
    <source>
        <dbReference type="ARBA" id="ARBA00023125"/>
    </source>
</evidence>
<dbReference type="InterPro" id="IPR020449">
    <property type="entry name" value="Tscrpt_reg_AraC-type_HTH"/>
</dbReference>
<feature type="compositionally biased region" description="Basic residues" evidence="4">
    <location>
        <begin position="298"/>
        <end position="307"/>
    </location>
</feature>
<gene>
    <name evidence="6" type="ORF">ACFSE6_05155</name>
</gene>
<dbReference type="InterPro" id="IPR018060">
    <property type="entry name" value="HTH_AraC"/>
</dbReference>
<sequence length="320" mass="34738">MADDQLSEVFSLVEVRGVLTGVVAARGAWVSQAPITHPLKFFTLLTGRARLSTEGLDGPLELEAGDVGILNNRGWVELRGGPEELDPRAVAVEPDTPPAWPLRSEQDVDDVFVGARIDLNPAGEALLLQALPPVAHVRASHPGASGLRATVGHLFDELTGARLGSAFAIQQHAQLLLLEVLRAYLEQSDAPAGWLRLLADERLRPAVALMHADPGRSWGLEELARAAAMSRASFADRFRKVAGMPPLTYLSRWRMMLAQRALSDGDVRLGPLAVTLGYGSESAFSNAFKRELGMAPSHYRRQARRSQRHEDSTPTQTLAV</sequence>
<dbReference type="PANTHER" id="PTHR46796:SF7">
    <property type="entry name" value="ARAC FAMILY TRANSCRIPTIONAL REGULATOR"/>
    <property type="match status" value="1"/>
</dbReference>
<dbReference type="PRINTS" id="PR00032">
    <property type="entry name" value="HTHARAC"/>
</dbReference>
<comment type="caution">
    <text evidence="6">The sequence shown here is derived from an EMBL/GenBank/DDBJ whole genome shotgun (WGS) entry which is preliminary data.</text>
</comment>
<dbReference type="RefSeq" id="WP_388003000.1">
    <property type="nucleotide sequence ID" value="NZ_JBHUEE010000002.1"/>
</dbReference>
<dbReference type="Pfam" id="PF12852">
    <property type="entry name" value="Cupin_6"/>
    <property type="match status" value="1"/>
</dbReference>
<evidence type="ECO:0000313" key="7">
    <source>
        <dbReference type="Proteomes" id="UP001597277"/>
    </source>
</evidence>
<dbReference type="PROSITE" id="PS01124">
    <property type="entry name" value="HTH_ARAC_FAMILY_2"/>
    <property type="match status" value="1"/>
</dbReference>
<accession>A0ABW4L0S8</accession>
<dbReference type="SMART" id="SM00342">
    <property type="entry name" value="HTH_ARAC"/>
    <property type="match status" value="1"/>
</dbReference>
<feature type="domain" description="HTH araC/xylS-type" evidence="5">
    <location>
        <begin position="204"/>
        <end position="302"/>
    </location>
</feature>
<dbReference type="InterPro" id="IPR050204">
    <property type="entry name" value="AraC_XylS_family_regulators"/>
</dbReference>
<dbReference type="EMBL" id="JBHUEE010000002">
    <property type="protein sequence ID" value="MFD1717211.1"/>
    <property type="molecule type" value="Genomic_DNA"/>
</dbReference>
<evidence type="ECO:0000313" key="6">
    <source>
        <dbReference type="EMBL" id="MFD1717211.1"/>
    </source>
</evidence>
<keyword evidence="1" id="KW-0805">Transcription regulation</keyword>
<dbReference type="Pfam" id="PF12833">
    <property type="entry name" value="HTH_18"/>
    <property type="match status" value="1"/>
</dbReference>
<keyword evidence="3" id="KW-0804">Transcription</keyword>
<dbReference type="Gene3D" id="1.10.10.60">
    <property type="entry name" value="Homeodomain-like"/>
    <property type="match status" value="2"/>
</dbReference>
<reference evidence="7" key="1">
    <citation type="journal article" date="2019" name="Int. J. Syst. Evol. Microbiol.">
        <title>The Global Catalogue of Microorganisms (GCM) 10K type strain sequencing project: providing services to taxonomists for standard genome sequencing and annotation.</title>
        <authorList>
            <consortium name="The Broad Institute Genomics Platform"/>
            <consortium name="The Broad Institute Genome Sequencing Center for Infectious Disease"/>
            <person name="Wu L."/>
            <person name="Ma J."/>
        </authorList>
    </citation>
    <scope>NUCLEOTIDE SEQUENCE [LARGE SCALE GENOMIC DNA]</scope>
    <source>
        <strain evidence="7">JCM 17130</strain>
    </source>
</reference>
<evidence type="ECO:0000256" key="1">
    <source>
        <dbReference type="ARBA" id="ARBA00023015"/>
    </source>
</evidence>
<keyword evidence="7" id="KW-1185">Reference proteome</keyword>
<dbReference type="InterPro" id="IPR032783">
    <property type="entry name" value="AraC_lig"/>
</dbReference>
<name>A0ABW4L0S8_9MICO</name>
<evidence type="ECO:0000256" key="4">
    <source>
        <dbReference type="SAM" id="MobiDB-lite"/>
    </source>
</evidence>
<proteinExistence type="predicted"/>
<feature type="region of interest" description="Disordered" evidence="4">
    <location>
        <begin position="297"/>
        <end position="320"/>
    </location>
</feature>
<dbReference type="SUPFAM" id="SSF46689">
    <property type="entry name" value="Homeodomain-like"/>
    <property type="match status" value="2"/>
</dbReference>
<dbReference type="InterPro" id="IPR009057">
    <property type="entry name" value="Homeodomain-like_sf"/>
</dbReference>
<keyword evidence="2" id="KW-0238">DNA-binding</keyword>
<evidence type="ECO:0000256" key="3">
    <source>
        <dbReference type="ARBA" id="ARBA00023163"/>
    </source>
</evidence>
<protein>
    <submittedName>
        <fullName evidence="6">AraC family transcriptional regulator</fullName>
    </submittedName>
</protein>
<evidence type="ECO:0000259" key="5">
    <source>
        <dbReference type="PROSITE" id="PS01124"/>
    </source>
</evidence>
<dbReference type="PANTHER" id="PTHR46796">
    <property type="entry name" value="HTH-TYPE TRANSCRIPTIONAL ACTIVATOR RHAS-RELATED"/>
    <property type="match status" value="1"/>
</dbReference>
<organism evidence="6 7">
    <name type="scientific">Georgenia deserti</name>
    <dbReference type="NCBI Taxonomy" id="2093781"/>
    <lineage>
        <taxon>Bacteria</taxon>
        <taxon>Bacillati</taxon>
        <taxon>Actinomycetota</taxon>
        <taxon>Actinomycetes</taxon>
        <taxon>Micrococcales</taxon>
        <taxon>Bogoriellaceae</taxon>
        <taxon>Georgenia</taxon>
    </lineage>
</organism>